<dbReference type="Pfam" id="PF01292">
    <property type="entry name" value="Ni_hydr_CYTB"/>
    <property type="match status" value="1"/>
</dbReference>
<dbReference type="STRING" id="1333998.M2A_0958"/>
<keyword evidence="16" id="KW-1185">Reference proteome</keyword>
<evidence type="ECO:0000313" key="15">
    <source>
        <dbReference type="EMBL" id="GAK44459.1"/>
    </source>
</evidence>
<feature type="transmembrane region" description="Helical" evidence="13">
    <location>
        <begin position="96"/>
        <end position="116"/>
    </location>
</feature>
<comment type="caution">
    <text evidence="15">The sequence shown here is derived from an EMBL/GenBank/DDBJ whole genome shotgun (WGS) entry which is preliminary data.</text>
</comment>
<evidence type="ECO:0000256" key="13">
    <source>
        <dbReference type="SAM" id="Phobius"/>
    </source>
</evidence>
<dbReference type="eggNOG" id="COG3038">
    <property type="taxonomic scope" value="Bacteria"/>
</dbReference>
<proteinExistence type="inferred from homology"/>
<evidence type="ECO:0000256" key="9">
    <source>
        <dbReference type="ARBA" id="ARBA00022989"/>
    </source>
</evidence>
<dbReference type="GO" id="GO:0046872">
    <property type="term" value="F:metal ion binding"/>
    <property type="evidence" value="ECO:0007669"/>
    <property type="project" value="UniProtKB-KW"/>
</dbReference>
<comment type="cofactor">
    <cofactor evidence="1">
        <name>heme b</name>
        <dbReference type="ChEBI" id="CHEBI:60344"/>
    </cofactor>
</comment>
<dbReference type="RefSeq" id="WP_045443624.1">
    <property type="nucleotide sequence ID" value="NZ_BBIO01000003.1"/>
</dbReference>
<evidence type="ECO:0000256" key="7">
    <source>
        <dbReference type="ARBA" id="ARBA00022723"/>
    </source>
</evidence>
<keyword evidence="6 13" id="KW-0812">Transmembrane</keyword>
<feature type="domain" description="Cytochrome b561 bacterial/Ni-hydrogenase" evidence="14">
    <location>
        <begin position="11"/>
        <end position="177"/>
    </location>
</feature>
<evidence type="ECO:0000256" key="3">
    <source>
        <dbReference type="ARBA" id="ARBA00022448"/>
    </source>
</evidence>
<dbReference type="GO" id="GO:0009055">
    <property type="term" value="F:electron transfer activity"/>
    <property type="evidence" value="ECO:0007669"/>
    <property type="project" value="InterPro"/>
</dbReference>
<dbReference type="InterPro" id="IPR052168">
    <property type="entry name" value="Cytochrome_b561_oxidase"/>
</dbReference>
<keyword evidence="11 13" id="KW-0472">Membrane</keyword>
<evidence type="ECO:0000256" key="2">
    <source>
        <dbReference type="ARBA" id="ARBA00004651"/>
    </source>
</evidence>
<dbReference type="InterPro" id="IPR016174">
    <property type="entry name" value="Di-haem_cyt_TM"/>
</dbReference>
<comment type="similarity">
    <text evidence="12">Belongs to the cytochrome b561 family.</text>
</comment>
<gene>
    <name evidence="15" type="ORF">M2A_0958</name>
</gene>
<feature type="transmembrane region" description="Helical" evidence="13">
    <location>
        <begin position="48"/>
        <end position="68"/>
    </location>
</feature>
<keyword evidence="8" id="KW-0249">Electron transport</keyword>
<evidence type="ECO:0000256" key="4">
    <source>
        <dbReference type="ARBA" id="ARBA00022475"/>
    </source>
</evidence>
<dbReference type="AlphaFoldDB" id="A0A081B8U1"/>
<dbReference type="PANTHER" id="PTHR30529">
    <property type="entry name" value="CYTOCHROME B561"/>
    <property type="match status" value="1"/>
</dbReference>
<evidence type="ECO:0000259" key="14">
    <source>
        <dbReference type="Pfam" id="PF01292"/>
    </source>
</evidence>
<evidence type="ECO:0000256" key="12">
    <source>
        <dbReference type="ARBA" id="ARBA00037975"/>
    </source>
</evidence>
<protein>
    <submittedName>
        <fullName evidence="15">Cytochrome B561</fullName>
    </submittedName>
</protein>
<keyword evidence="7" id="KW-0479">Metal-binding</keyword>
<evidence type="ECO:0000256" key="8">
    <source>
        <dbReference type="ARBA" id="ARBA00022982"/>
    </source>
</evidence>
<name>A0A081B8U1_9HYPH</name>
<dbReference type="PANTHER" id="PTHR30529:SF1">
    <property type="entry name" value="CYTOCHROME B561 HOMOLOG 2"/>
    <property type="match status" value="1"/>
</dbReference>
<evidence type="ECO:0000256" key="11">
    <source>
        <dbReference type="ARBA" id="ARBA00023136"/>
    </source>
</evidence>
<keyword evidence="3" id="KW-0813">Transport</keyword>
<dbReference type="Proteomes" id="UP000028702">
    <property type="component" value="Unassembled WGS sequence"/>
</dbReference>
<dbReference type="GO" id="GO:0005886">
    <property type="term" value="C:plasma membrane"/>
    <property type="evidence" value="ECO:0007669"/>
    <property type="project" value="UniProtKB-SubCell"/>
</dbReference>
<evidence type="ECO:0000256" key="5">
    <source>
        <dbReference type="ARBA" id="ARBA00022617"/>
    </source>
</evidence>
<keyword evidence="5" id="KW-0349">Heme</keyword>
<sequence>MSQDTGTVRAYTGTAKALHWLIALLVLVMLIFGWTLGDLPEKEHIETLVIHSSLGVSVLILMTARLAWRLTHPAPALPADLPRWQVVLSKAVHHSLYLFLFLQPIWGIGQSLFAGFPVSPFGLGPLQIEENEQLFGIFHTAHAVNAMILIALLVLHIPAALYHHFIRKDVVLRRMLPFAKV</sequence>
<dbReference type="InterPro" id="IPR011577">
    <property type="entry name" value="Cyt_b561_bac/Ni-Hgenase"/>
</dbReference>
<evidence type="ECO:0000256" key="6">
    <source>
        <dbReference type="ARBA" id="ARBA00022692"/>
    </source>
</evidence>
<evidence type="ECO:0000256" key="10">
    <source>
        <dbReference type="ARBA" id="ARBA00023004"/>
    </source>
</evidence>
<keyword evidence="10" id="KW-0408">Iron</keyword>
<feature type="transmembrane region" description="Helical" evidence="13">
    <location>
        <begin position="17"/>
        <end position="36"/>
    </location>
</feature>
<organism evidence="15 16">
    <name type="scientific">Tepidicaulis marinus</name>
    <dbReference type="NCBI Taxonomy" id="1333998"/>
    <lineage>
        <taxon>Bacteria</taxon>
        <taxon>Pseudomonadati</taxon>
        <taxon>Pseudomonadota</taxon>
        <taxon>Alphaproteobacteria</taxon>
        <taxon>Hyphomicrobiales</taxon>
        <taxon>Parvibaculaceae</taxon>
        <taxon>Tepidicaulis</taxon>
    </lineage>
</organism>
<dbReference type="SUPFAM" id="SSF81342">
    <property type="entry name" value="Transmembrane di-heme cytochromes"/>
    <property type="match status" value="1"/>
</dbReference>
<keyword evidence="9 13" id="KW-1133">Transmembrane helix</keyword>
<keyword evidence="4" id="KW-1003">Cell membrane</keyword>
<reference evidence="15 16" key="1">
    <citation type="submission" date="2014-07" db="EMBL/GenBank/DDBJ databases">
        <title>Tepidicaulis marinum gen. nov., sp. nov., a novel marine bacterium denitrifying nitrate to nitrous oxide strictly under microaerobic conditions.</title>
        <authorList>
            <person name="Takeuchi M."/>
            <person name="Yamagishi T."/>
            <person name="Kamagata Y."/>
            <person name="Oshima K."/>
            <person name="Hattori M."/>
            <person name="Katayama T."/>
            <person name="Hanada S."/>
            <person name="Tamaki H."/>
            <person name="Marumo K."/>
            <person name="Maeda H."/>
            <person name="Nedachi M."/>
            <person name="Iwasaki W."/>
            <person name="Suwa Y."/>
            <person name="Sakata S."/>
        </authorList>
    </citation>
    <scope>NUCLEOTIDE SEQUENCE [LARGE SCALE GENOMIC DNA]</scope>
    <source>
        <strain evidence="15 16">MA2</strain>
    </source>
</reference>
<dbReference type="GO" id="GO:0020037">
    <property type="term" value="F:heme binding"/>
    <property type="evidence" value="ECO:0007669"/>
    <property type="project" value="TreeGrafter"/>
</dbReference>
<dbReference type="GO" id="GO:0022904">
    <property type="term" value="P:respiratory electron transport chain"/>
    <property type="evidence" value="ECO:0007669"/>
    <property type="project" value="InterPro"/>
</dbReference>
<accession>A0A081B8U1</accession>
<dbReference type="Gene3D" id="1.20.950.20">
    <property type="entry name" value="Transmembrane di-heme cytochromes, Chain C"/>
    <property type="match status" value="1"/>
</dbReference>
<evidence type="ECO:0000313" key="16">
    <source>
        <dbReference type="Proteomes" id="UP000028702"/>
    </source>
</evidence>
<comment type="subcellular location">
    <subcellularLocation>
        <location evidence="2">Cell membrane</location>
        <topology evidence="2">Multi-pass membrane protein</topology>
    </subcellularLocation>
</comment>
<dbReference type="EMBL" id="BBIO01000003">
    <property type="protein sequence ID" value="GAK44459.1"/>
    <property type="molecule type" value="Genomic_DNA"/>
</dbReference>
<feature type="transmembrane region" description="Helical" evidence="13">
    <location>
        <begin position="136"/>
        <end position="165"/>
    </location>
</feature>
<evidence type="ECO:0000256" key="1">
    <source>
        <dbReference type="ARBA" id="ARBA00001970"/>
    </source>
</evidence>